<name>A0A1E3XC44_9BACT</name>
<organism evidence="2 3">
    <name type="scientific">Candidatus Scalindua rubra</name>
    <dbReference type="NCBI Taxonomy" id="1872076"/>
    <lineage>
        <taxon>Bacteria</taxon>
        <taxon>Pseudomonadati</taxon>
        <taxon>Planctomycetota</taxon>
        <taxon>Candidatus Brocadiia</taxon>
        <taxon>Candidatus Brocadiales</taxon>
        <taxon>Candidatus Scalinduaceae</taxon>
        <taxon>Candidatus Scalindua</taxon>
    </lineage>
</organism>
<keyword evidence="1" id="KW-0472">Membrane</keyword>
<keyword evidence="1" id="KW-0812">Transmembrane</keyword>
<evidence type="ECO:0000313" key="2">
    <source>
        <dbReference type="EMBL" id="ODS33196.1"/>
    </source>
</evidence>
<proteinExistence type="predicted"/>
<dbReference type="PATRIC" id="fig|1872076.5.peg.1959"/>
<gene>
    <name evidence="2" type="ORF">SCARUB_01674</name>
</gene>
<feature type="transmembrane region" description="Helical" evidence="1">
    <location>
        <begin position="151"/>
        <end position="172"/>
    </location>
</feature>
<evidence type="ECO:0000256" key="1">
    <source>
        <dbReference type="SAM" id="Phobius"/>
    </source>
</evidence>
<dbReference type="EMBL" id="MAYW01000035">
    <property type="protein sequence ID" value="ODS33196.1"/>
    <property type="molecule type" value="Genomic_DNA"/>
</dbReference>
<evidence type="ECO:0000313" key="3">
    <source>
        <dbReference type="Proteomes" id="UP000094056"/>
    </source>
</evidence>
<accession>A0A1E3XC44</accession>
<dbReference type="AlphaFoldDB" id="A0A1E3XC44"/>
<dbReference type="Proteomes" id="UP000094056">
    <property type="component" value="Unassembled WGS sequence"/>
</dbReference>
<keyword evidence="1" id="KW-1133">Transmembrane helix</keyword>
<feature type="transmembrane region" description="Helical" evidence="1">
    <location>
        <begin position="37"/>
        <end position="55"/>
    </location>
</feature>
<reference evidence="2 3" key="1">
    <citation type="submission" date="2016-07" db="EMBL/GenBank/DDBJ databases">
        <title>Draft genome of Scalindua rubra, obtained from a brine-seawater interface in the Red Sea, sheds light on salt adaptation in anammox bacteria.</title>
        <authorList>
            <person name="Speth D.R."/>
            <person name="Lagkouvardos I."/>
            <person name="Wang Y."/>
            <person name="Qian P.-Y."/>
            <person name="Dutilh B.E."/>
            <person name="Jetten M.S."/>
        </authorList>
    </citation>
    <scope>NUCLEOTIDE SEQUENCE [LARGE SCALE GENOMIC DNA]</scope>
    <source>
        <strain evidence="2">BSI-1</strain>
    </source>
</reference>
<sequence>MNAIVMEGFIDCIVKKANPTLFKRIFPYFIPKTKREGLMLGTGFLGGTGLGVALVRDKDNKRFTEKSRLAGQALNRGAREFVQGTFKGENVTGKEKNSSEVLKGKILGLSKDSASDSVFDSVVRGGAIGAGLGMASNVASRLPKALRKKLLVARLLQGGLIGGVAGAGGGMYEHSRKRLDQKPIRYDYHYHKYPEVKE</sequence>
<protein>
    <submittedName>
        <fullName evidence="2">Uncharacterized protein</fullName>
    </submittedName>
</protein>
<comment type="caution">
    <text evidence="2">The sequence shown here is derived from an EMBL/GenBank/DDBJ whole genome shotgun (WGS) entry which is preliminary data.</text>
</comment>